<evidence type="ECO:0000256" key="2">
    <source>
        <dbReference type="RuleBase" id="RU367065"/>
    </source>
</evidence>
<comment type="caution">
    <text evidence="4">The sequence shown here is derived from an EMBL/GenBank/DDBJ whole genome shotgun (WGS) entry which is preliminary data.</text>
</comment>
<evidence type="ECO:0000256" key="1">
    <source>
        <dbReference type="PROSITE-ProRule" id="PRU00103"/>
    </source>
</evidence>
<feature type="region of interest" description="Disordered" evidence="3">
    <location>
        <begin position="1733"/>
        <end position="1759"/>
    </location>
</feature>
<keyword evidence="2" id="KW-0690">Ribosome biogenesis</keyword>
<comment type="similarity">
    <text evidence="2">Belongs to the HEATR1/UTP10 family.</text>
</comment>
<feature type="compositionally biased region" description="Basic and acidic residues" evidence="3">
    <location>
        <begin position="1733"/>
        <end position="1749"/>
    </location>
</feature>
<comment type="function">
    <text evidence="2">Involved in nucleolar processing of pre-18S ribosomal RNA.</text>
</comment>
<dbReference type="EMBL" id="CAXAMM010002128">
    <property type="protein sequence ID" value="CAK8994908.1"/>
    <property type="molecule type" value="Genomic_DNA"/>
</dbReference>
<feature type="region of interest" description="Disordered" evidence="3">
    <location>
        <begin position="1237"/>
        <end position="1257"/>
    </location>
</feature>
<keyword evidence="2" id="KW-0698">rRNA processing</keyword>
<dbReference type="PANTHER" id="PTHR13457">
    <property type="entry name" value="BAP28"/>
    <property type="match status" value="1"/>
</dbReference>
<dbReference type="SUPFAM" id="SSF48371">
    <property type="entry name" value="ARM repeat"/>
    <property type="match status" value="2"/>
</dbReference>
<evidence type="ECO:0000313" key="4">
    <source>
        <dbReference type="EMBL" id="CAK8994908.1"/>
    </source>
</evidence>
<dbReference type="PANTHER" id="PTHR13457:SF1">
    <property type="entry name" value="HEAT REPEAT-CONTAINING PROTEIN 1"/>
    <property type="match status" value="1"/>
</dbReference>
<dbReference type="InterPro" id="IPR016024">
    <property type="entry name" value="ARM-type_fold"/>
</dbReference>
<feature type="compositionally biased region" description="Low complexity" evidence="3">
    <location>
        <begin position="2058"/>
        <end position="2073"/>
    </location>
</feature>
<evidence type="ECO:0000313" key="5">
    <source>
        <dbReference type="Proteomes" id="UP001642464"/>
    </source>
</evidence>
<keyword evidence="5" id="KW-1185">Reference proteome</keyword>
<feature type="compositionally biased region" description="Acidic residues" evidence="3">
    <location>
        <begin position="2074"/>
        <end position="2087"/>
    </location>
</feature>
<organism evidence="4 5">
    <name type="scientific">Durusdinium trenchii</name>
    <dbReference type="NCBI Taxonomy" id="1381693"/>
    <lineage>
        <taxon>Eukaryota</taxon>
        <taxon>Sar</taxon>
        <taxon>Alveolata</taxon>
        <taxon>Dinophyceae</taxon>
        <taxon>Suessiales</taxon>
        <taxon>Symbiodiniaceae</taxon>
        <taxon>Durusdinium</taxon>
    </lineage>
</organism>
<keyword evidence="2" id="KW-0539">Nucleus</keyword>
<protein>
    <recommendedName>
        <fullName evidence="2">HEAT repeat-containing protein 1</fullName>
    </recommendedName>
</protein>
<dbReference type="InterPro" id="IPR011989">
    <property type="entry name" value="ARM-like"/>
</dbReference>
<keyword evidence="2" id="KW-0687">Ribonucleoprotein</keyword>
<name>A0ABP0HYY0_9DINO</name>
<feature type="region of interest" description="Disordered" evidence="3">
    <location>
        <begin position="12"/>
        <end position="31"/>
    </location>
</feature>
<dbReference type="PROSITE" id="PS50077">
    <property type="entry name" value="HEAT_REPEAT"/>
    <property type="match status" value="1"/>
</dbReference>
<feature type="region of interest" description="Disordered" evidence="3">
    <location>
        <begin position="2042"/>
        <end position="2108"/>
    </location>
</feature>
<proteinExistence type="inferred from homology"/>
<evidence type="ECO:0000256" key="3">
    <source>
        <dbReference type="SAM" id="MobiDB-lite"/>
    </source>
</evidence>
<sequence length="2298" mass="251217">MASALAQQLEAQRRKFVTPSNSRQGAQQGSGTRCSLLFEKHEAADYDANDIYQLGLSGLKELVARHGAEELEDFRDTLFSATAAEMERHLQSQELNEELTKTLDKFIESLSPFLMLKSAQKVLEYLVRQFEVHAHNVNALVLSCMPYHDTELFVKVLCLPVAVARTKWAFLGRVQQTKEPVSREQLVKVCSSHVGVLNAVCKMACEHNHNSSYVTFMAVLVSQVIERAAKDSRSSATDRIKVFLDTRLVPNVIACALEAMRSRANPDFQRAGFLLATCLAQHIQLSDKAGKLLLLGCLKKPTRDNLPGALKCAAVILQFTEVDAISPKLVAKLCKRFGTEEERLLAEAFRKAFGSEPVAPSEVSFVNEFALRAIEADESQGDASCGRAMEGVLQVCTPVTLKRVMLELANRIREDSVPAKQRAGKKTRSKSLQDSHRALACLLANQRPDDVDQLFRSVKVDSTEHASLVAMSRLSFADQSSLAGLHLLDGGPDGDTAMGDDQSTAACTTIRIALHHHSPSMRRQALDQLAKSDATWASMDAAILLDRVEDSDIDVVAAACRLLKSFLRRDDALPASISATQIASAIRRALQIHACASPVAAQDLEDILAVVESLVLDEGGNVMIPLVAAMLNVSGTETAATLGVVLHAVGALAKGNARTSPARAFAALANQKSAKLTLKNLAAHLSKDDEALVQAVQLADWSLKQELSGTCSLLAEVLALASPAPAAVDTAVRLALAPHLWLHKDTVDMQRLGKVLLSIQLDIKRDSLTPDQIRMDHEQLPLALGVLHHALGACDDAYRVACVPFVQQVCMQLLDGCLLQTLLMFCTGAVEGDEVRNQVVVRRSLVLCTALIRGTQDAKGKHGLHFLEATPFVLHALRIEGNASSAVRDAAVDCCAAILESAAFSKAYLGPATNAKSSKKARVVVEVLPEGDQGQPAEVFQCLLKRIVEARKEFLVDPETLGRVMRSVSSENPSVCEAVFERVTHLVEACPLPLAATHGKGGEQVFSMPRALRNIMDCVVQDKPEAAVLGSVACADVTMAMLEYHMPRPVRSMMSAWARQGQMPITPRHVEVLLAGLSIPSMHELVLKPLQAKHIFEHLSAQDRDAAFGALCGLAEHGEDGELRPSLSTDAIAAFGKLPFEGSIYRKRLESASSATTKSATALSRSKLDKAAPRVVVLEAIRARLFGESDDVLLLDVVCSTLAGLFEVMGNRKEPEKEDEQLLVLVCLSQSMQALVEASSPTNDSRKTNKSNRKKASSTLDKALMSIDLEAIVSAVLKAKSPSLRNAGLELLTHTTRLFPHKVVRIVLPVLKMASSSTLAPQASEANAQMFVVLEHVTRCLASAVNLSQDEADQVDVVAHFVESLSQSDQSARVLDLLELLVQSYGSDGQVLWVVITLLLREAASRSEGNNIEQQSWLAQQLLFRFSIQVQILTMVKLFEHFHLILCPQDTGSPSEDHTSAIDVLVSKLDGDNEDGFDRFVLGLGLCSTLSAHLSSREFMRLLSALPAKEMESADMQGERGFLGLLNHLHRQIHFCGKQLAKTRSKAENRTVSAIRDELCTVLDKISALLSVPVFVAVVQDLLQDEDAHIRHLAIRQLSAKVEQQHASWRTEEVVIFLEMVGNLQGIINDSSESDVNKQTTLLSIDVLAQTLGPRHPKAFLDVLKPVVAELERLSAQMHESVTVAQVQVTSSAALCVGTLVKVLKELALPRLPSIGKSLFSCFKQFKRQDRDALRQEEAREMEEEKSTSDSDNDEDSRTSLREARLMLAQSATTSIQVLISELPQYLSPFLDDLLLVAGASDAEDIPQATRVAASRVGEKIAAHMEPRLLMRPLTRRFELFVRSKNTVAAENLLGVLALSIDAMPREVVAAQFSSLVTFFVLALDVRCMVLDGKLAVEALEEHGDSIVSLEEAVGECLLSLVLKLSGRQMKQLFGALVDKFASEDGVASGLAVQSTLVEGDGLFDSLNMESESEEGRRARKRKAPSSTSAAGSQRWIRQGRAATLYLICEMLGEQLMGLSVPFLERVLKDVKWDLLRKIDPETRQGSHDGDEEDAESRSSGSGSSIDGRSSSSEGDDSDDDDEEGDDDQKRTVKRRRAQDKNDHVQAVQAVTQSVEQRVALRLQQRCVRERAAHIVGLYCDHSTDALAQASEQDSVRQEFLSLFDALMTCMDIDHHALEGDGEEDATVYFEEFVQRDLAPCVVKLARSVNDDTLWQTLHHGLLEFAKHASAAVRRKMLDTLVMLFEEVGEAYIVLLADTLPTIAELLEDKDPEVKRTAHRSAKKLQQLSGEDLSSFLR</sequence>
<accession>A0ABP0HYY0</accession>
<feature type="compositionally biased region" description="Polar residues" evidence="3">
    <location>
        <begin position="18"/>
        <end position="31"/>
    </location>
</feature>
<dbReference type="Proteomes" id="UP001642464">
    <property type="component" value="Unassembled WGS sequence"/>
</dbReference>
<feature type="repeat" description="HEAT" evidence="1">
    <location>
        <begin position="2259"/>
        <end position="2295"/>
    </location>
</feature>
<dbReference type="InterPro" id="IPR040191">
    <property type="entry name" value="UTP10"/>
</dbReference>
<comment type="subcellular location">
    <subcellularLocation>
        <location evidence="2">Nucleus</location>
        <location evidence="2">Nucleolus</location>
    </subcellularLocation>
</comment>
<feature type="region of interest" description="Disordered" evidence="3">
    <location>
        <begin position="1969"/>
        <end position="1995"/>
    </location>
</feature>
<reference evidence="4 5" key="1">
    <citation type="submission" date="2024-02" db="EMBL/GenBank/DDBJ databases">
        <authorList>
            <person name="Chen Y."/>
            <person name="Shah S."/>
            <person name="Dougan E. K."/>
            <person name="Thang M."/>
            <person name="Chan C."/>
        </authorList>
    </citation>
    <scope>NUCLEOTIDE SEQUENCE [LARGE SCALE GENOMIC DNA]</scope>
</reference>
<dbReference type="InterPro" id="IPR021133">
    <property type="entry name" value="HEAT_type_2"/>
</dbReference>
<gene>
    <name evidence="4" type="ORF">SCF082_LOCUS4131</name>
</gene>
<dbReference type="Gene3D" id="1.25.10.10">
    <property type="entry name" value="Leucine-rich Repeat Variant"/>
    <property type="match status" value="1"/>
</dbReference>